<evidence type="ECO:0000256" key="2">
    <source>
        <dbReference type="ARBA" id="ARBA00022723"/>
    </source>
</evidence>
<dbReference type="eggNOG" id="COG3474">
    <property type="taxonomic scope" value="Bacteria"/>
</dbReference>
<dbReference type="InterPro" id="IPR009056">
    <property type="entry name" value="Cyt_c-like_dom"/>
</dbReference>
<dbReference type="SUPFAM" id="SSF46626">
    <property type="entry name" value="Cytochrome c"/>
    <property type="match status" value="1"/>
</dbReference>
<accession>F7Y7J7</accession>
<dbReference type="KEGG" id="mop:Mesop_6548"/>
<dbReference type="Pfam" id="PF00034">
    <property type="entry name" value="Cytochrom_C"/>
    <property type="match status" value="1"/>
</dbReference>
<dbReference type="STRING" id="536019.Mesop_6548"/>
<keyword evidence="3 4" id="KW-0408">Iron</keyword>
<feature type="chain" id="PRO_5003372497" description="Cytochrome c domain-containing protein" evidence="5">
    <location>
        <begin position="22"/>
        <end position="152"/>
    </location>
</feature>
<dbReference type="GO" id="GO:0009055">
    <property type="term" value="F:electron transfer activity"/>
    <property type="evidence" value="ECO:0007669"/>
    <property type="project" value="InterPro"/>
</dbReference>
<keyword evidence="5" id="KW-0732">Signal</keyword>
<organism evidence="7 8">
    <name type="scientific">Mesorhizobium opportunistum (strain LMG 24607 / HAMBI 3007 / WSM2075)</name>
    <dbReference type="NCBI Taxonomy" id="536019"/>
    <lineage>
        <taxon>Bacteria</taxon>
        <taxon>Pseudomonadati</taxon>
        <taxon>Pseudomonadota</taxon>
        <taxon>Alphaproteobacteria</taxon>
        <taxon>Hyphomicrobiales</taxon>
        <taxon>Phyllobacteriaceae</taxon>
        <taxon>Mesorhizobium</taxon>
    </lineage>
</organism>
<proteinExistence type="predicted"/>
<evidence type="ECO:0000259" key="6">
    <source>
        <dbReference type="PROSITE" id="PS51007"/>
    </source>
</evidence>
<dbReference type="GO" id="GO:0020037">
    <property type="term" value="F:heme binding"/>
    <property type="evidence" value="ECO:0007669"/>
    <property type="project" value="InterPro"/>
</dbReference>
<evidence type="ECO:0000313" key="8">
    <source>
        <dbReference type="Proteomes" id="UP000001623"/>
    </source>
</evidence>
<dbReference type="Proteomes" id="UP000001623">
    <property type="component" value="Chromosome"/>
</dbReference>
<dbReference type="Gene3D" id="2.60.40.420">
    <property type="entry name" value="Cupredoxins - blue copper proteins"/>
    <property type="match status" value="1"/>
</dbReference>
<feature type="domain" description="Cytochrome c" evidence="6">
    <location>
        <begin position="60"/>
        <end position="152"/>
    </location>
</feature>
<keyword evidence="2 4" id="KW-0479">Metal-binding</keyword>
<dbReference type="InterPro" id="IPR036909">
    <property type="entry name" value="Cyt_c-like_dom_sf"/>
</dbReference>
<evidence type="ECO:0000256" key="5">
    <source>
        <dbReference type="SAM" id="SignalP"/>
    </source>
</evidence>
<evidence type="ECO:0000313" key="7">
    <source>
        <dbReference type="EMBL" id="AEH90870.1"/>
    </source>
</evidence>
<dbReference type="RefSeq" id="WP_013897185.1">
    <property type="nucleotide sequence ID" value="NC_015675.1"/>
</dbReference>
<evidence type="ECO:0000256" key="4">
    <source>
        <dbReference type="PROSITE-ProRule" id="PRU00433"/>
    </source>
</evidence>
<dbReference type="InterPro" id="IPR008972">
    <property type="entry name" value="Cupredoxin"/>
</dbReference>
<dbReference type="AlphaFoldDB" id="F7Y7J7"/>
<dbReference type="EMBL" id="CP002279">
    <property type="protein sequence ID" value="AEH90870.1"/>
    <property type="molecule type" value="Genomic_DNA"/>
</dbReference>
<feature type="signal peptide" evidence="5">
    <location>
        <begin position="1"/>
        <end position="21"/>
    </location>
</feature>
<protein>
    <recommendedName>
        <fullName evidence="6">Cytochrome c domain-containing protein</fullName>
    </recommendedName>
</protein>
<dbReference type="PROSITE" id="PS51007">
    <property type="entry name" value="CYTC"/>
    <property type="match status" value="1"/>
</dbReference>
<evidence type="ECO:0000256" key="3">
    <source>
        <dbReference type="ARBA" id="ARBA00023004"/>
    </source>
</evidence>
<name>F7Y7J7_MESOW</name>
<gene>
    <name evidence="7" type="ordered locus">Mesop_6548</name>
</gene>
<dbReference type="HOGENOM" id="CLU_1720164_0_0_5"/>
<keyword evidence="1 4" id="KW-0349">Heme</keyword>
<reference evidence="7 8" key="1">
    <citation type="submission" date="2010-10" db="EMBL/GenBank/DDBJ databases">
        <title>Complete sequence of Mesorhizobium opportunistum WSM2075.</title>
        <authorList>
            <consortium name="US DOE Joint Genome Institute"/>
            <person name="Lucas S."/>
            <person name="Copeland A."/>
            <person name="Lapidus A."/>
            <person name="Cheng J.-F."/>
            <person name="Bruce D."/>
            <person name="Goodwin L."/>
            <person name="Pitluck S."/>
            <person name="Chertkov O."/>
            <person name="Misra M."/>
            <person name="Detter J.C."/>
            <person name="Han C."/>
            <person name="Tapia R."/>
            <person name="Land M."/>
            <person name="Hauser L."/>
            <person name="Kyrpides N."/>
            <person name="Ovchinnikova G."/>
            <person name="Mavrommatis K.M."/>
            <person name="Tiwari R.P."/>
            <person name="Howieson J.G."/>
            <person name="O'Hara G.W."/>
            <person name="Nandasena K.G."/>
            <person name="Woyke T."/>
        </authorList>
    </citation>
    <scope>NUCLEOTIDE SEQUENCE [LARGE SCALE GENOMIC DNA]</scope>
    <source>
        <strain evidence="8">LMG 24607 / HAMBI 3007 / WSM2075</strain>
    </source>
</reference>
<sequence length="152" mass="15922">MSLNAALFLLVGCALWVPANAGIWVAAEVECAGPVEPPGMPTFTTIEATQRAEAPTGSQPPPDSGLSLFLRNGCGACHAIRGTEAHGTIGPDLSHVGSRRAIGAGVLPNTEEAIARFIARPDLLKPGVKMPAFDMLPQIEIQTIARYLKALQ</sequence>
<evidence type="ECO:0000256" key="1">
    <source>
        <dbReference type="ARBA" id="ARBA00022617"/>
    </source>
</evidence>
<dbReference type="GO" id="GO:0046872">
    <property type="term" value="F:metal ion binding"/>
    <property type="evidence" value="ECO:0007669"/>
    <property type="project" value="UniProtKB-KW"/>
</dbReference>